<sequence>MNWVEFFEQTRVAAGVESFAKLAPKLGISDGAISHYRTGKRVPQVWVVAECLKLQGHPQPEKAAIQIMKSEAQTSPERTFWKRLAATAMTLAIGVSIALPVRAEAVVKAFQANPDYTLCEIGLGGSGLLFSQDDVPFFNS</sequence>
<dbReference type="RefSeq" id="WP_273664532.1">
    <property type="nucleotide sequence ID" value="NZ_CP168178.1"/>
</dbReference>
<dbReference type="InterPro" id="IPR021096">
    <property type="entry name" value="Vibrio_phage_VSK_Orf152"/>
</dbReference>
<dbReference type="Pfam" id="PF12472">
    <property type="entry name" value="DUF3693"/>
    <property type="match status" value="1"/>
</dbReference>
<proteinExistence type="predicted"/>
<evidence type="ECO:0000313" key="2">
    <source>
        <dbReference type="Proteomes" id="UP001140230"/>
    </source>
</evidence>
<name>A0A9X4H9C2_9XANT</name>
<organism evidence="1 2">
    <name type="scientific">Xanthomonas hortorum pv. hederae</name>
    <dbReference type="NCBI Taxonomy" id="453603"/>
    <lineage>
        <taxon>Bacteria</taxon>
        <taxon>Pseudomonadati</taxon>
        <taxon>Pseudomonadota</taxon>
        <taxon>Gammaproteobacteria</taxon>
        <taxon>Lysobacterales</taxon>
        <taxon>Lysobacteraceae</taxon>
        <taxon>Xanthomonas</taxon>
    </lineage>
</organism>
<dbReference type="AlphaFoldDB" id="A0A9X4H9C2"/>
<dbReference type="EMBL" id="JANWTP010000090">
    <property type="protein sequence ID" value="MDC8639988.1"/>
    <property type="molecule type" value="Genomic_DNA"/>
</dbReference>
<dbReference type="Proteomes" id="UP001140230">
    <property type="component" value="Unassembled WGS sequence"/>
</dbReference>
<protein>
    <submittedName>
        <fullName evidence="1">DUF3693 domain-containing protein</fullName>
    </submittedName>
</protein>
<evidence type="ECO:0000313" key="1">
    <source>
        <dbReference type="EMBL" id="MDC8639988.1"/>
    </source>
</evidence>
<reference evidence="1" key="2">
    <citation type="submission" date="2022-08" db="EMBL/GenBank/DDBJ databases">
        <authorList>
            <person name="Iruegas-Bocardo F."/>
            <person name="Weisberg A.J."/>
            <person name="Riutta E.R."/>
            <person name="Kilday K."/>
            <person name="Bonkowski J.C."/>
            <person name="Creswell T."/>
            <person name="Daughtrey M.L."/>
            <person name="Rane K."/>
            <person name="Grunwald N.J."/>
            <person name="Chang J.H."/>
            <person name="Putnam M.L."/>
        </authorList>
    </citation>
    <scope>NUCLEOTIDE SEQUENCE</scope>
    <source>
        <strain evidence="1">22-338</strain>
    </source>
</reference>
<gene>
    <name evidence="1" type="ORF">NY667_19810</name>
</gene>
<reference evidence="1" key="1">
    <citation type="journal article" date="2022" name="Phytopathology">
        <title>Whole genome sequencing-based tracing of a 2022 introduction and outbreak of Xanthomonas hortorum pv. pelargonii.</title>
        <authorList>
            <person name="Iruegas Bocardo F."/>
            <person name="Weisberg A.J."/>
            <person name="Riutta E.R."/>
            <person name="Kilday K.B."/>
            <person name="Bonkowski J.C."/>
            <person name="Creswell T.C."/>
            <person name="Daughtrey M."/>
            <person name="Rane K.K."/>
            <person name="Grunwald N.J."/>
            <person name="Chang J.H."/>
            <person name="Putnam M."/>
        </authorList>
    </citation>
    <scope>NUCLEOTIDE SEQUENCE</scope>
    <source>
        <strain evidence="1">22-338</strain>
    </source>
</reference>
<comment type="caution">
    <text evidence="1">The sequence shown here is derived from an EMBL/GenBank/DDBJ whole genome shotgun (WGS) entry which is preliminary data.</text>
</comment>
<accession>A0A9X4H9C2</accession>